<dbReference type="Pfam" id="PF07729">
    <property type="entry name" value="FCD"/>
    <property type="match status" value="1"/>
</dbReference>
<dbReference type="InterPro" id="IPR000524">
    <property type="entry name" value="Tscrpt_reg_HTH_GntR"/>
</dbReference>
<gene>
    <name evidence="5" type="ORF">F3K02_24115</name>
</gene>
<dbReference type="InterPro" id="IPR008920">
    <property type="entry name" value="TF_FadR/GntR_C"/>
</dbReference>
<comment type="caution">
    <text evidence="5">The sequence shown here is derived from an EMBL/GenBank/DDBJ whole genome shotgun (WGS) entry which is preliminary data.</text>
</comment>
<dbReference type="AlphaFoldDB" id="A0A7Y8KZR5"/>
<dbReference type="SUPFAM" id="SSF46785">
    <property type="entry name" value="Winged helix' DNA-binding domain"/>
    <property type="match status" value="1"/>
</dbReference>
<reference evidence="5 6" key="1">
    <citation type="submission" date="2019-09" db="EMBL/GenBank/DDBJ databases">
        <title>Hydrogenophaga aromatica sp. nov., isolated from a para-xylene-degrading enrichment culture.</title>
        <authorList>
            <person name="Tancsics A."/>
            <person name="Banerjee S."/>
        </authorList>
    </citation>
    <scope>NUCLEOTIDE SEQUENCE [LARGE SCALE GENOMIC DNA]</scope>
    <source>
        <strain evidence="5 6">D2P1</strain>
    </source>
</reference>
<protein>
    <submittedName>
        <fullName evidence="5">FadR family transcriptional regulator</fullName>
    </submittedName>
</protein>
<dbReference type="PANTHER" id="PTHR43537">
    <property type="entry name" value="TRANSCRIPTIONAL REGULATOR, GNTR FAMILY"/>
    <property type="match status" value="1"/>
</dbReference>
<organism evidence="5 6">
    <name type="scientific">Hydrogenophaga aromaticivorans</name>
    <dbReference type="NCBI Taxonomy" id="2610898"/>
    <lineage>
        <taxon>Bacteria</taxon>
        <taxon>Pseudomonadati</taxon>
        <taxon>Pseudomonadota</taxon>
        <taxon>Betaproteobacteria</taxon>
        <taxon>Burkholderiales</taxon>
        <taxon>Comamonadaceae</taxon>
        <taxon>Hydrogenophaga</taxon>
    </lineage>
</organism>
<dbReference type="InterPro" id="IPR011711">
    <property type="entry name" value="GntR_C"/>
</dbReference>
<dbReference type="RefSeq" id="WP_177138873.1">
    <property type="nucleotide sequence ID" value="NZ_VYGV01000026.1"/>
</dbReference>
<dbReference type="PRINTS" id="PR00035">
    <property type="entry name" value="HTHGNTR"/>
</dbReference>
<keyword evidence="3" id="KW-0804">Transcription</keyword>
<dbReference type="GO" id="GO:0003677">
    <property type="term" value="F:DNA binding"/>
    <property type="evidence" value="ECO:0007669"/>
    <property type="project" value="UniProtKB-KW"/>
</dbReference>
<dbReference type="Gene3D" id="1.10.10.10">
    <property type="entry name" value="Winged helix-like DNA-binding domain superfamily/Winged helix DNA-binding domain"/>
    <property type="match status" value="1"/>
</dbReference>
<dbReference type="PANTHER" id="PTHR43537:SF5">
    <property type="entry name" value="UXU OPERON TRANSCRIPTIONAL REGULATOR"/>
    <property type="match status" value="1"/>
</dbReference>
<proteinExistence type="predicted"/>
<keyword evidence="1" id="KW-0805">Transcription regulation</keyword>
<feature type="domain" description="HTH gntR-type" evidence="4">
    <location>
        <begin position="13"/>
        <end position="81"/>
    </location>
</feature>
<dbReference type="SMART" id="SM00895">
    <property type="entry name" value="FCD"/>
    <property type="match status" value="1"/>
</dbReference>
<evidence type="ECO:0000259" key="4">
    <source>
        <dbReference type="PROSITE" id="PS50949"/>
    </source>
</evidence>
<dbReference type="SUPFAM" id="SSF48008">
    <property type="entry name" value="GntR ligand-binding domain-like"/>
    <property type="match status" value="1"/>
</dbReference>
<evidence type="ECO:0000313" key="5">
    <source>
        <dbReference type="EMBL" id="NWF48314.1"/>
    </source>
</evidence>
<dbReference type="Proteomes" id="UP000545507">
    <property type="component" value="Unassembled WGS sequence"/>
</dbReference>
<evidence type="ECO:0000313" key="6">
    <source>
        <dbReference type="Proteomes" id="UP000545507"/>
    </source>
</evidence>
<keyword evidence="2" id="KW-0238">DNA-binding</keyword>
<keyword evidence="6" id="KW-1185">Reference proteome</keyword>
<evidence type="ECO:0000256" key="1">
    <source>
        <dbReference type="ARBA" id="ARBA00023015"/>
    </source>
</evidence>
<dbReference type="Pfam" id="PF00392">
    <property type="entry name" value="GntR"/>
    <property type="match status" value="1"/>
</dbReference>
<dbReference type="InterPro" id="IPR036388">
    <property type="entry name" value="WH-like_DNA-bd_sf"/>
</dbReference>
<dbReference type="GO" id="GO:0003700">
    <property type="term" value="F:DNA-binding transcription factor activity"/>
    <property type="evidence" value="ECO:0007669"/>
    <property type="project" value="InterPro"/>
</dbReference>
<dbReference type="PROSITE" id="PS50949">
    <property type="entry name" value="HTH_GNTR"/>
    <property type="match status" value="1"/>
</dbReference>
<accession>A0A7Y8KZR5</accession>
<dbReference type="SMART" id="SM00345">
    <property type="entry name" value="HTH_GNTR"/>
    <property type="match status" value="1"/>
</dbReference>
<evidence type="ECO:0000256" key="3">
    <source>
        <dbReference type="ARBA" id="ARBA00023163"/>
    </source>
</evidence>
<dbReference type="Gene3D" id="1.20.120.530">
    <property type="entry name" value="GntR ligand-binding domain-like"/>
    <property type="match status" value="1"/>
</dbReference>
<name>A0A7Y8KZR5_9BURK</name>
<evidence type="ECO:0000256" key="2">
    <source>
        <dbReference type="ARBA" id="ARBA00023125"/>
    </source>
</evidence>
<dbReference type="EMBL" id="VYGV01000026">
    <property type="protein sequence ID" value="NWF48314.1"/>
    <property type="molecule type" value="Genomic_DNA"/>
</dbReference>
<dbReference type="CDD" id="cd07377">
    <property type="entry name" value="WHTH_GntR"/>
    <property type="match status" value="1"/>
</dbReference>
<dbReference type="InterPro" id="IPR036390">
    <property type="entry name" value="WH_DNA-bd_sf"/>
</dbReference>
<sequence length="243" mass="26748">MNRDLSSRSNKSRTLSSELAQVLVGRIRGGDYPPGTKLPKEASIMEEFGVSRTVVREAISSLQAVNMAETRHGIGTFVLKVEESAPFRIRPEQLGTLRDTIALLELRIGVETEAAAIAAARRTEANLVSMQAALDAFSEAIEAGQDAANADFQFHREIALATQNSHFAEVMNSLGPGVFPRVRLATAAVQDPNRLMYLRRVHLEHESIYNAIRDQDVDSARAAIRTHLSNSRERLRKSESQAA</sequence>